<evidence type="ECO:0000259" key="2">
    <source>
        <dbReference type="PROSITE" id="PS50828"/>
    </source>
</evidence>
<gene>
    <name evidence="3" type="ORF">Ahy_B10g104707</name>
</gene>
<evidence type="ECO:0000313" key="3">
    <source>
        <dbReference type="EMBL" id="RYQ85206.1"/>
    </source>
</evidence>
<dbReference type="PANTHER" id="PTHR46651">
    <property type="entry name" value="POLYADENYLATE-BINDING PROTEIN-INTERACTING PROTEIN 7"/>
    <property type="match status" value="1"/>
</dbReference>
<feature type="region of interest" description="Disordered" evidence="1">
    <location>
        <begin position="159"/>
        <end position="183"/>
    </location>
</feature>
<dbReference type="PANTHER" id="PTHR46651:SF1">
    <property type="entry name" value="SMALL MUTS RELATED FAMILY PROTEIN"/>
    <property type="match status" value="1"/>
</dbReference>
<dbReference type="EMBL" id="SDMP01000020">
    <property type="protein sequence ID" value="RYQ85206.1"/>
    <property type="molecule type" value="Genomic_DNA"/>
</dbReference>
<dbReference type="STRING" id="3818.A0A444X689"/>
<feature type="region of interest" description="Disordered" evidence="1">
    <location>
        <begin position="1"/>
        <end position="21"/>
    </location>
</feature>
<feature type="compositionally biased region" description="Polar residues" evidence="1">
    <location>
        <begin position="159"/>
        <end position="175"/>
    </location>
</feature>
<dbReference type="Proteomes" id="UP000289738">
    <property type="component" value="Chromosome B10"/>
</dbReference>
<dbReference type="InterPro" id="IPR013899">
    <property type="entry name" value="DUF1771"/>
</dbReference>
<evidence type="ECO:0000313" key="4">
    <source>
        <dbReference type="Proteomes" id="UP000289738"/>
    </source>
</evidence>
<dbReference type="AlphaFoldDB" id="A0A444X689"/>
<sequence length="1022" mass="111150">MNLSKKVSQTDAKLSSPSKATTLNPNAAEFIPFSLRTPFSGTTSSVDATARLANAGALGKAVLDRSESSISNNSEDEVHQYWRCQLPDDITPDFKVVGEESQGLNDLSLAGLSIHDDIEGLMFHSSKGSRYIFNEQEELSQQHINGNNFTDRLRFSNSSFREDPSSGSTLNTSANPWDRPIGSANKLVSSGQEGLTYDDNSGHGFLNDIFAENAIVDDTNLNPLEFLASLFPGFAAESLAEVYFANGCDLHMTIEMLTQLELQVDGSFIQNLNSKTLSAPNLSAMDFPALTSPDGHTASVRFSVDNVQQSGNPYRSSDKDILSFKTTSSIPSRGAIDFASAVRKLASQDSGIWKYDKSGSGDAAIGSSRTSHVLAGYDGGQGRASFSDRLQNRGLARGLAPVWLETGDTVANMYSELREEARDHARLRNAYFEQARQAYLIGNKALAKELSAKGQVHNMHMKAAHGKAQESIYRQRNPVAPEMQGNGRGHERMIDLHGLHVSEAIHVLKYELSVLKNTARAADQRLQLIMNLSKKVSQTDAKLSSPNKATTLNPNAAEFVPFSLRTSFSGTASSVDATARLANAGALGKAVLDRSESSISNNSDDEVHQYWRCQLPDDITPDFKVAGEDVSQDVNDLSLAGLSMHDDIEGLREDPSSASFLNTSTNPWDRPIGNANQFVSSGQEGLTYDDNSRHGFFNDIFSENAIVNDTNLNPLEFLASLFPGFAAESLAEVYFANGCDLHMTIEMLTQLELQVDGSFHQNLSSKTLSAPNLSAMDFPALTSPDGQTASVKYSVDNVQQSGNPYRSSDKDILSFKTSSSIPTRGAIDFASAVRKLASQDSGIWKYDKSGSGDAAIGSSRTSHFLAGYDGGLGRASFSDRLQTRGSARAAPVWVDTGDTVANMYSELREEARDHARLRNAYFEQARQAYLIGNKALAKELSAKGQVHNMHMKAAHGKAQESIYRQRNPVAPEMQGNGRGHERMIDLHGLHVSEAIHVLKHELSVLKNTARAADQPLQNSVTR</sequence>
<protein>
    <recommendedName>
        <fullName evidence="2">Smr domain-containing protein</fullName>
    </recommendedName>
</protein>
<dbReference type="PROSITE" id="PS50828">
    <property type="entry name" value="SMR"/>
    <property type="match status" value="1"/>
</dbReference>
<dbReference type="SMART" id="SM01162">
    <property type="entry name" value="DUF1771"/>
    <property type="match status" value="2"/>
</dbReference>
<dbReference type="InterPro" id="IPR002625">
    <property type="entry name" value="Smr_dom"/>
</dbReference>
<dbReference type="InterPro" id="IPR053242">
    <property type="entry name" value="PAM2-like_domain"/>
</dbReference>
<dbReference type="InterPro" id="IPR036063">
    <property type="entry name" value="Smr_dom_sf"/>
</dbReference>
<accession>A0A444X689</accession>
<evidence type="ECO:0000256" key="1">
    <source>
        <dbReference type="SAM" id="MobiDB-lite"/>
    </source>
</evidence>
<dbReference type="Pfam" id="PF08590">
    <property type="entry name" value="DUF1771"/>
    <property type="match status" value="2"/>
</dbReference>
<dbReference type="Gene3D" id="3.30.1370.110">
    <property type="match status" value="2"/>
</dbReference>
<comment type="caution">
    <text evidence="3">The sequence shown here is derived from an EMBL/GenBank/DDBJ whole genome shotgun (WGS) entry which is preliminary data.</text>
</comment>
<proteinExistence type="predicted"/>
<dbReference type="InterPro" id="IPR041806">
    <property type="entry name" value="CID5/6/7_CUE"/>
</dbReference>
<reference evidence="3 4" key="1">
    <citation type="submission" date="2019-01" db="EMBL/GenBank/DDBJ databases">
        <title>Sequencing of cultivated peanut Arachis hypogaea provides insights into genome evolution and oil improvement.</title>
        <authorList>
            <person name="Chen X."/>
        </authorList>
    </citation>
    <scope>NUCLEOTIDE SEQUENCE [LARGE SCALE GENOMIC DNA]</scope>
    <source>
        <strain evidence="4">cv. Fuhuasheng</strain>
        <tissue evidence="3">Leaves</tissue>
    </source>
</reference>
<dbReference type="CDD" id="cd14371">
    <property type="entry name" value="CUE_CID7_like"/>
    <property type="match status" value="2"/>
</dbReference>
<organism evidence="3 4">
    <name type="scientific">Arachis hypogaea</name>
    <name type="common">Peanut</name>
    <dbReference type="NCBI Taxonomy" id="3818"/>
    <lineage>
        <taxon>Eukaryota</taxon>
        <taxon>Viridiplantae</taxon>
        <taxon>Streptophyta</taxon>
        <taxon>Embryophyta</taxon>
        <taxon>Tracheophyta</taxon>
        <taxon>Spermatophyta</taxon>
        <taxon>Magnoliopsida</taxon>
        <taxon>eudicotyledons</taxon>
        <taxon>Gunneridae</taxon>
        <taxon>Pentapetalae</taxon>
        <taxon>rosids</taxon>
        <taxon>fabids</taxon>
        <taxon>Fabales</taxon>
        <taxon>Fabaceae</taxon>
        <taxon>Papilionoideae</taxon>
        <taxon>50 kb inversion clade</taxon>
        <taxon>dalbergioids sensu lato</taxon>
        <taxon>Dalbergieae</taxon>
        <taxon>Pterocarpus clade</taxon>
        <taxon>Arachis</taxon>
    </lineage>
</organism>
<feature type="domain" description="Smr" evidence="2">
    <location>
        <begin position="984"/>
        <end position="1022"/>
    </location>
</feature>
<name>A0A444X689_ARAHY</name>
<keyword evidence="4" id="KW-1185">Reference proteome</keyword>